<name>A0A8S5RNN5_9VIRU</name>
<feature type="transmembrane region" description="Helical" evidence="1">
    <location>
        <begin position="17"/>
        <end position="35"/>
    </location>
</feature>
<accession>A0A8S5RNN5</accession>
<evidence type="ECO:0000313" key="2">
    <source>
        <dbReference type="EMBL" id="DAE32795.1"/>
    </source>
</evidence>
<organism evidence="2">
    <name type="scientific">virus sp. ct1Hk25</name>
    <dbReference type="NCBI Taxonomy" id="2825803"/>
    <lineage>
        <taxon>Viruses</taxon>
    </lineage>
</organism>
<protein>
    <submittedName>
        <fullName evidence="2">Uncharacterized protein</fullName>
    </submittedName>
</protein>
<evidence type="ECO:0000256" key="1">
    <source>
        <dbReference type="SAM" id="Phobius"/>
    </source>
</evidence>
<keyword evidence="1" id="KW-0472">Membrane</keyword>
<dbReference type="EMBL" id="BK059129">
    <property type="protein sequence ID" value="DAE32795.1"/>
    <property type="molecule type" value="Genomic_DNA"/>
</dbReference>
<reference evidence="2" key="1">
    <citation type="journal article" date="2021" name="Proc. Natl. Acad. Sci. U.S.A.">
        <title>A Catalog of Tens of Thousands of Viruses from Human Metagenomes Reveals Hidden Associations with Chronic Diseases.</title>
        <authorList>
            <person name="Tisza M.J."/>
            <person name="Buck C.B."/>
        </authorList>
    </citation>
    <scope>NUCLEOTIDE SEQUENCE</scope>
    <source>
        <strain evidence="2">Ct1Hk25</strain>
    </source>
</reference>
<keyword evidence="1" id="KW-1133">Transmembrane helix</keyword>
<proteinExistence type="predicted"/>
<keyword evidence="1" id="KW-0812">Transmembrane</keyword>
<sequence>MTYSKEGCPLYSSQSKYFYPVMAFAIAALTDYIIAI</sequence>